<keyword evidence="2" id="KW-1185">Reference proteome</keyword>
<accession>A0A9P8G6H3</accession>
<protein>
    <submittedName>
        <fullName evidence="1">Uncharacterized protein</fullName>
    </submittedName>
</protein>
<sequence>MASTKQLEDTLPLCDFHHNRAGDTLSGQWPIYSLVVFDDQGLKELESDINEVEDSTSNSVLITEPGFSNGTLRDVYDHHIRFGDEDHEIHPTLFIVVDQRD</sequence>
<name>A0A9P8G6H3_AURME</name>
<gene>
    <name evidence="1" type="ORF">KCU98_g1189</name>
</gene>
<evidence type="ECO:0000313" key="1">
    <source>
        <dbReference type="EMBL" id="KAG9990373.1"/>
    </source>
</evidence>
<reference evidence="1" key="1">
    <citation type="journal article" date="2021" name="J Fungi (Basel)">
        <title>Virulence traits and population genomics of the black yeast Aureobasidium melanogenum.</title>
        <authorList>
            <person name="Cernosa A."/>
            <person name="Sun X."/>
            <person name="Gostincar C."/>
            <person name="Fang C."/>
            <person name="Gunde-Cimerman N."/>
            <person name="Song Z."/>
        </authorList>
    </citation>
    <scope>NUCLEOTIDE SEQUENCE</scope>
    <source>
        <strain evidence="1">EXF-9298</strain>
    </source>
</reference>
<evidence type="ECO:0000313" key="2">
    <source>
        <dbReference type="Proteomes" id="UP000729357"/>
    </source>
</evidence>
<dbReference type="AlphaFoldDB" id="A0A9P8G6H3"/>
<feature type="non-terminal residue" evidence="1">
    <location>
        <position position="101"/>
    </location>
</feature>
<organism evidence="1 2">
    <name type="scientific">Aureobasidium melanogenum</name>
    <name type="common">Aureobasidium pullulans var. melanogenum</name>
    <dbReference type="NCBI Taxonomy" id="46634"/>
    <lineage>
        <taxon>Eukaryota</taxon>
        <taxon>Fungi</taxon>
        <taxon>Dikarya</taxon>
        <taxon>Ascomycota</taxon>
        <taxon>Pezizomycotina</taxon>
        <taxon>Dothideomycetes</taxon>
        <taxon>Dothideomycetidae</taxon>
        <taxon>Dothideales</taxon>
        <taxon>Saccotheciaceae</taxon>
        <taxon>Aureobasidium</taxon>
    </lineage>
</organism>
<proteinExistence type="predicted"/>
<reference evidence="1" key="2">
    <citation type="submission" date="2021-08" db="EMBL/GenBank/DDBJ databases">
        <authorList>
            <person name="Gostincar C."/>
            <person name="Sun X."/>
            <person name="Song Z."/>
            <person name="Gunde-Cimerman N."/>
        </authorList>
    </citation>
    <scope>NUCLEOTIDE SEQUENCE</scope>
    <source>
        <strain evidence="1">EXF-9298</strain>
    </source>
</reference>
<comment type="caution">
    <text evidence="1">The sequence shown here is derived from an EMBL/GenBank/DDBJ whole genome shotgun (WGS) entry which is preliminary data.</text>
</comment>
<dbReference type="Proteomes" id="UP000729357">
    <property type="component" value="Unassembled WGS sequence"/>
</dbReference>
<dbReference type="EMBL" id="JAHFXS010000034">
    <property type="protein sequence ID" value="KAG9990373.1"/>
    <property type="molecule type" value="Genomic_DNA"/>
</dbReference>